<reference evidence="1" key="1">
    <citation type="submission" date="2020-05" db="UniProtKB">
        <authorList>
            <consortium name="EnsemblMetazoa"/>
        </authorList>
    </citation>
    <scope>IDENTIFICATION</scope>
    <source>
        <strain evidence="1">BB02</strain>
    </source>
</reference>
<organism evidence="1 2">
    <name type="scientific">Biomphalaria glabrata</name>
    <name type="common">Bloodfluke planorb</name>
    <name type="synonym">Freshwater snail</name>
    <dbReference type="NCBI Taxonomy" id="6526"/>
    <lineage>
        <taxon>Eukaryota</taxon>
        <taxon>Metazoa</taxon>
        <taxon>Spiralia</taxon>
        <taxon>Lophotrochozoa</taxon>
        <taxon>Mollusca</taxon>
        <taxon>Gastropoda</taxon>
        <taxon>Heterobranchia</taxon>
        <taxon>Euthyneura</taxon>
        <taxon>Panpulmonata</taxon>
        <taxon>Hygrophila</taxon>
        <taxon>Lymnaeoidea</taxon>
        <taxon>Planorbidae</taxon>
        <taxon>Biomphalaria</taxon>
    </lineage>
</organism>
<dbReference type="VEuPathDB" id="VectorBase:BGLB023004"/>
<dbReference type="Proteomes" id="UP000076420">
    <property type="component" value="Unassembled WGS sequence"/>
</dbReference>
<sequence>IDMLYKGINHPNYKIHIRLCKIFILEIDMLYKGINHPNYKIHIRLCKIFILEGPYAGNFISKYASDGKMNAVLALEALEKFFQGAGAPIVGDYDHVVLFTGFDLFKYESSGKKNYAYV</sequence>
<evidence type="ECO:0000313" key="2">
    <source>
        <dbReference type="Proteomes" id="UP000076420"/>
    </source>
</evidence>
<gene>
    <name evidence="1" type="primary">106052213</name>
</gene>
<evidence type="ECO:0000313" key="1">
    <source>
        <dbReference type="EnsemblMetazoa" id="BGLB023004-PA"/>
    </source>
</evidence>
<dbReference type="VEuPathDB" id="VectorBase:BGLAX_042694"/>
<protein>
    <submittedName>
        <fullName evidence="1">Uncharacterized protein</fullName>
    </submittedName>
</protein>
<proteinExistence type="predicted"/>
<dbReference type="OrthoDB" id="6187012at2759"/>
<dbReference type="AlphaFoldDB" id="A0A2C9KSD2"/>
<dbReference type="EnsemblMetazoa" id="BGLB023004-RA">
    <property type="protein sequence ID" value="BGLB023004-PA"/>
    <property type="gene ID" value="BGLB023004"/>
</dbReference>
<accession>A0A2C9KSD2</accession>
<dbReference type="KEGG" id="bgt:106052213"/>
<name>A0A2C9KSD2_BIOGL</name>